<keyword evidence="11" id="KW-1185">Reference proteome</keyword>
<protein>
    <recommendedName>
        <fullName evidence="12">Protein PIN-LIKES 3</fullName>
    </recommendedName>
</protein>
<organism evidence="10 11">
    <name type="scientific">Ensete ventricosum</name>
    <name type="common">Abyssinian banana</name>
    <name type="synonym">Musa ensete</name>
    <dbReference type="NCBI Taxonomy" id="4639"/>
    <lineage>
        <taxon>Eukaryota</taxon>
        <taxon>Viridiplantae</taxon>
        <taxon>Streptophyta</taxon>
        <taxon>Embryophyta</taxon>
        <taxon>Tracheophyta</taxon>
        <taxon>Spermatophyta</taxon>
        <taxon>Magnoliopsida</taxon>
        <taxon>Liliopsida</taxon>
        <taxon>Zingiberales</taxon>
        <taxon>Musaceae</taxon>
        <taxon>Ensete</taxon>
    </lineage>
</organism>
<evidence type="ECO:0000313" key="10">
    <source>
        <dbReference type="EMBL" id="KAJ8501026.1"/>
    </source>
</evidence>
<evidence type="ECO:0000256" key="5">
    <source>
        <dbReference type="ARBA" id="ARBA00023136"/>
    </source>
</evidence>
<dbReference type="EMBL" id="JAQQAF010000003">
    <property type="protein sequence ID" value="KAJ8501026.1"/>
    <property type="molecule type" value="Genomic_DNA"/>
</dbReference>
<dbReference type="PANTHER" id="PTHR31651:SF33">
    <property type="entry name" value="PROTEIN PIN-LIKES 1"/>
    <property type="match status" value="1"/>
</dbReference>
<gene>
    <name evidence="10" type="ORF">OPV22_011578</name>
</gene>
<evidence type="ECO:0000256" key="6">
    <source>
        <dbReference type="ARBA" id="ARBA00023294"/>
    </source>
</evidence>
<dbReference type="AlphaFoldDB" id="A0AAV8RNA9"/>
<dbReference type="GO" id="GO:0005789">
    <property type="term" value="C:endoplasmic reticulum membrane"/>
    <property type="evidence" value="ECO:0007669"/>
    <property type="project" value="UniProtKB-SubCell"/>
</dbReference>
<keyword evidence="6" id="KW-0927">Auxin signaling pathway</keyword>
<evidence type="ECO:0000313" key="11">
    <source>
        <dbReference type="Proteomes" id="UP001222027"/>
    </source>
</evidence>
<feature type="transmembrane region" description="Helical" evidence="9">
    <location>
        <begin position="490"/>
        <end position="511"/>
    </location>
</feature>
<sequence length="514" mass="55773">MSSSSVSQRIPCLDVGRRQFDCRLPSRSLLQSPRLPCVTHALLSRSTTASHKTRAGSVISEERPVETEVAGSVERWVGYKSPFLILSFLKADDMGLLELFVTASVPVMKVLLVTGVGSFLATGNIGILCHEARKHLNNVVFYVFNPALVSTNLSRTITMESLVLLWFMPINILLTFIVGLAFGWVVIQITNCPSHLQGLVLGCCSAGNLGNMLLIIVPAICKERGSPFGASDVCTTYGLAYASLSMAIGAILLWSFVYNIVRISSGATGGKANAYSDAQEQQIIQETEKLVPQSCLDRTLPIEHTYLPGEECVLTLSASEIPQNELKVSFMDKTRHLLSNILKIIDLKKLFAPSTIGVIIGFIIGVVPQIRKAIIGETAPLRVIQESADLLGEGAIPTLTLIMGGNLIKGLRGSGIRFSLILGVVIVRYILLPPVGILVVKGAINLGLLHQDPLYHFILLLQYALPPAMNIGTITQLFGAGESECSVIFLWTYSLASVALTLWSTYFMWLVSTN</sequence>
<dbReference type="PANTHER" id="PTHR31651">
    <property type="match status" value="1"/>
</dbReference>
<evidence type="ECO:0008006" key="12">
    <source>
        <dbReference type="Google" id="ProtNLM"/>
    </source>
</evidence>
<keyword evidence="3 9" id="KW-0812">Transmembrane</keyword>
<comment type="caution">
    <text evidence="10">The sequence shown here is derived from an EMBL/GenBank/DDBJ whole genome shotgun (WGS) entry which is preliminary data.</text>
</comment>
<dbReference type="Pfam" id="PF03547">
    <property type="entry name" value="Mem_trans"/>
    <property type="match status" value="1"/>
</dbReference>
<dbReference type="InterPro" id="IPR045033">
    <property type="entry name" value="PILS1/3/4/5/7"/>
</dbReference>
<keyword evidence="4 9" id="KW-1133">Transmembrane helix</keyword>
<evidence type="ECO:0000256" key="1">
    <source>
        <dbReference type="ARBA" id="ARBA00004477"/>
    </source>
</evidence>
<evidence type="ECO:0000256" key="2">
    <source>
        <dbReference type="ARBA" id="ARBA00022448"/>
    </source>
</evidence>
<feature type="transmembrane region" description="Helical" evidence="9">
    <location>
        <begin position="456"/>
        <end position="478"/>
    </location>
</feature>
<evidence type="ECO:0000256" key="8">
    <source>
        <dbReference type="ARBA" id="ARBA00025752"/>
    </source>
</evidence>
<comment type="similarity">
    <text evidence="8">Belongs to the auxin efflux carrier (TC 2.A.69.2) family.</text>
</comment>
<name>A0AAV8RNA9_ENSVE</name>
<dbReference type="GO" id="GO:0080162">
    <property type="term" value="P:endoplasmic reticulum to cytosol auxin transport"/>
    <property type="evidence" value="ECO:0007669"/>
    <property type="project" value="InterPro"/>
</dbReference>
<comment type="subcellular location">
    <subcellularLocation>
        <location evidence="1">Endoplasmic reticulum membrane</location>
        <topology evidence="1">Multi-pass membrane protein</topology>
    </subcellularLocation>
</comment>
<evidence type="ECO:0000256" key="7">
    <source>
        <dbReference type="ARBA" id="ARBA00025100"/>
    </source>
</evidence>
<keyword evidence="2" id="KW-0813">Transport</keyword>
<keyword evidence="5 9" id="KW-0472">Membrane</keyword>
<evidence type="ECO:0000256" key="3">
    <source>
        <dbReference type="ARBA" id="ARBA00022692"/>
    </source>
</evidence>
<dbReference type="InterPro" id="IPR004776">
    <property type="entry name" value="Mem_transp_PIN-like"/>
</dbReference>
<accession>A0AAV8RNA9</accession>
<evidence type="ECO:0000256" key="4">
    <source>
        <dbReference type="ARBA" id="ARBA00022989"/>
    </source>
</evidence>
<feature type="transmembrane region" description="Helical" evidence="9">
    <location>
        <begin position="199"/>
        <end position="220"/>
    </location>
</feature>
<proteinExistence type="inferred from homology"/>
<feature type="transmembrane region" description="Helical" evidence="9">
    <location>
        <begin position="163"/>
        <end position="187"/>
    </location>
</feature>
<feature type="transmembrane region" description="Helical" evidence="9">
    <location>
        <begin position="420"/>
        <end position="444"/>
    </location>
</feature>
<feature type="transmembrane region" description="Helical" evidence="9">
    <location>
        <begin position="240"/>
        <end position="261"/>
    </location>
</feature>
<dbReference type="Proteomes" id="UP001222027">
    <property type="component" value="Unassembled WGS sequence"/>
</dbReference>
<dbReference type="GO" id="GO:0009734">
    <property type="term" value="P:auxin-activated signaling pathway"/>
    <property type="evidence" value="ECO:0007669"/>
    <property type="project" value="UniProtKB-KW"/>
</dbReference>
<reference evidence="10 11" key="1">
    <citation type="submission" date="2022-12" db="EMBL/GenBank/DDBJ databases">
        <title>Chromosome-scale assembly of the Ensete ventricosum genome.</title>
        <authorList>
            <person name="Dussert Y."/>
            <person name="Stocks J."/>
            <person name="Wendawek A."/>
            <person name="Woldeyes F."/>
            <person name="Nichols R.A."/>
            <person name="Borrell J.S."/>
        </authorList>
    </citation>
    <scope>NUCLEOTIDE SEQUENCE [LARGE SCALE GENOMIC DNA]</scope>
    <source>
        <strain evidence="11">cv. Maze</strain>
        <tissue evidence="10">Seeds</tissue>
    </source>
</reference>
<evidence type="ECO:0000256" key="9">
    <source>
        <dbReference type="SAM" id="Phobius"/>
    </source>
</evidence>
<comment type="function">
    <text evidence="7">Involved in cellular auxin homeostasis by regulating auxin metabolism. Regulates intracellular auxin accumulation at the endoplasmic reticulum and thus auxin availability for nuclear auxin signaling.</text>
</comment>